<feature type="region of interest" description="Disordered" evidence="1">
    <location>
        <begin position="143"/>
        <end position="164"/>
    </location>
</feature>
<evidence type="ECO:0000256" key="1">
    <source>
        <dbReference type="SAM" id="MobiDB-lite"/>
    </source>
</evidence>
<proteinExistence type="predicted"/>
<sequence length="194" mass="22348">IAIELGEKGKDPKLSKSWKRPFEVLAKITELTYKIKQINGKKKLIVNINRIKKCFMLAVQQEEISLSQEQNITINEDGNENNLDSPRLPSYDAENYHHIPEDLSPTSQVMPVRSDSEDLSPSECNQFAESENRAVILPDLNNKNLPTQKKKRGRPRKICSTSKYPSRIQPSRKVKMKFSKLSKHFENNENDLKI</sequence>
<gene>
    <name evidence="3" type="ORF">BpHYR1_001129</name>
</gene>
<feature type="non-terminal residue" evidence="3">
    <location>
        <position position="1"/>
    </location>
</feature>
<reference evidence="3 4" key="1">
    <citation type="journal article" date="2018" name="Sci. Rep.">
        <title>Genomic signatures of local adaptation to the degree of environmental predictability in rotifers.</title>
        <authorList>
            <person name="Franch-Gras L."/>
            <person name="Hahn C."/>
            <person name="Garcia-Roger E.M."/>
            <person name="Carmona M.J."/>
            <person name="Serra M."/>
            <person name="Gomez A."/>
        </authorList>
    </citation>
    <scope>NUCLEOTIDE SEQUENCE [LARGE SCALE GENOMIC DNA]</scope>
    <source>
        <strain evidence="3">HYR1</strain>
    </source>
</reference>
<keyword evidence="4" id="KW-1185">Reference proteome</keyword>
<feature type="region of interest" description="Disordered" evidence="1">
    <location>
        <begin position="100"/>
        <end position="123"/>
    </location>
</feature>
<organism evidence="3 4">
    <name type="scientific">Brachionus plicatilis</name>
    <name type="common">Marine rotifer</name>
    <name type="synonym">Brachionus muelleri</name>
    <dbReference type="NCBI Taxonomy" id="10195"/>
    <lineage>
        <taxon>Eukaryota</taxon>
        <taxon>Metazoa</taxon>
        <taxon>Spiralia</taxon>
        <taxon>Gnathifera</taxon>
        <taxon>Rotifera</taxon>
        <taxon>Eurotatoria</taxon>
        <taxon>Monogononta</taxon>
        <taxon>Pseudotrocha</taxon>
        <taxon>Ploima</taxon>
        <taxon>Brachionidae</taxon>
        <taxon>Brachionus</taxon>
    </lineage>
</organism>
<protein>
    <recommendedName>
        <fullName evidence="2">Integrase p58-like C-terminal domain-containing protein</fullName>
    </recommendedName>
</protein>
<feature type="compositionally biased region" description="Basic residues" evidence="1">
    <location>
        <begin position="148"/>
        <end position="157"/>
    </location>
</feature>
<dbReference type="EMBL" id="REGN01004470">
    <property type="protein sequence ID" value="RNA17368.1"/>
    <property type="molecule type" value="Genomic_DNA"/>
</dbReference>
<dbReference type="Pfam" id="PF22938">
    <property type="entry name" value="Integrase_p58_C"/>
    <property type="match status" value="1"/>
</dbReference>
<comment type="caution">
    <text evidence="3">The sequence shown here is derived from an EMBL/GenBank/DDBJ whole genome shotgun (WGS) entry which is preliminary data.</text>
</comment>
<dbReference type="OrthoDB" id="6768976at2759"/>
<accession>A0A3M7R283</accession>
<evidence type="ECO:0000313" key="3">
    <source>
        <dbReference type="EMBL" id="RNA17368.1"/>
    </source>
</evidence>
<dbReference type="AlphaFoldDB" id="A0A3M7R283"/>
<evidence type="ECO:0000259" key="2">
    <source>
        <dbReference type="Pfam" id="PF22938"/>
    </source>
</evidence>
<feature type="domain" description="Integrase p58-like C-terminal" evidence="2">
    <location>
        <begin position="21"/>
        <end position="53"/>
    </location>
</feature>
<name>A0A3M7R283_BRAPC</name>
<dbReference type="InterPro" id="IPR054465">
    <property type="entry name" value="Integrase_p58-like_C"/>
</dbReference>
<dbReference type="Proteomes" id="UP000276133">
    <property type="component" value="Unassembled WGS sequence"/>
</dbReference>
<evidence type="ECO:0000313" key="4">
    <source>
        <dbReference type="Proteomes" id="UP000276133"/>
    </source>
</evidence>